<dbReference type="Pfam" id="PF01381">
    <property type="entry name" value="HTH_3"/>
    <property type="match status" value="1"/>
</dbReference>
<dbReference type="RefSeq" id="WP_061150556.1">
    <property type="nucleotide sequence ID" value="NZ_FCOM02000042.1"/>
</dbReference>
<gene>
    <name evidence="2" type="ORF">AWB74_06331</name>
</gene>
<feature type="domain" description="HTH cro/C1-type" evidence="1">
    <location>
        <begin position="19"/>
        <end position="41"/>
    </location>
</feature>
<protein>
    <recommendedName>
        <fullName evidence="1">HTH cro/C1-type domain-containing protein</fullName>
    </recommendedName>
</protein>
<accession>A0A158KNA1</accession>
<evidence type="ECO:0000313" key="3">
    <source>
        <dbReference type="Proteomes" id="UP000055019"/>
    </source>
</evidence>
<dbReference type="SUPFAM" id="SSF47413">
    <property type="entry name" value="lambda repressor-like DNA-binding domains"/>
    <property type="match status" value="1"/>
</dbReference>
<comment type="caution">
    <text evidence="2">The sequence shown here is derived from an EMBL/GenBank/DDBJ whole genome shotgun (WGS) entry which is preliminary data.</text>
</comment>
<evidence type="ECO:0000313" key="2">
    <source>
        <dbReference type="EMBL" id="SAL82626.1"/>
    </source>
</evidence>
<name>A0A158KNA1_9BURK</name>
<dbReference type="AlphaFoldDB" id="A0A158KNA1"/>
<dbReference type="InterPro" id="IPR010982">
    <property type="entry name" value="Lambda_DNA-bd_dom_sf"/>
</dbReference>
<dbReference type="PROSITE" id="PS50943">
    <property type="entry name" value="HTH_CROC1"/>
    <property type="match status" value="1"/>
</dbReference>
<dbReference type="CDD" id="cd00093">
    <property type="entry name" value="HTH_XRE"/>
    <property type="match status" value="1"/>
</dbReference>
<dbReference type="EMBL" id="FCOM02000042">
    <property type="protein sequence ID" value="SAL82626.1"/>
    <property type="molecule type" value="Genomic_DNA"/>
</dbReference>
<keyword evidence="3" id="KW-1185">Reference proteome</keyword>
<dbReference type="GO" id="GO:0003677">
    <property type="term" value="F:DNA binding"/>
    <property type="evidence" value="ECO:0007669"/>
    <property type="project" value="InterPro"/>
</dbReference>
<evidence type="ECO:0000259" key="1">
    <source>
        <dbReference type="PROSITE" id="PS50943"/>
    </source>
</evidence>
<dbReference type="OrthoDB" id="9132887at2"/>
<sequence length="90" mass="9810">MFPPRSQGELLKWTRGSSTQADFAAATGVSKSALSRYETEQLGAPTRLINYCLARLAETVSEHDHAENGLKGALETAKRTVSMLEALSER</sequence>
<dbReference type="Gene3D" id="1.10.260.40">
    <property type="entry name" value="lambda repressor-like DNA-binding domains"/>
    <property type="match status" value="1"/>
</dbReference>
<proteinExistence type="predicted"/>
<reference evidence="2" key="1">
    <citation type="submission" date="2016-01" db="EMBL/GenBank/DDBJ databases">
        <authorList>
            <person name="Peeters C."/>
        </authorList>
    </citation>
    <scope>NUCLEOTIDE SEQUENCE [LARGE SCALE GENOMIC DNA]</scope>
    <source>
        <strain evidence="2">LMG 29317</strain>
    </source>
</reference>
<organism evidence="2 3">
    <name type="scientific">Caballeronia arvi</name>
    <dbReference type="NCBI Taxonomy" id="1777135"/>
    <lineage>
        <taxon>Bacteria</taxon>
        <taxon>Pseudomonadati</taxon>
        <taxon>Pseudomonadota</taxon>
        <taxon>Betaproteobacteria</taxon>
        <taxon>Burkholderiales</taxon>
        <taxon>Burkholderiaceae</taxon>
        <taxon>Caballeronia</taxon>
    </lineage>
</organism>
<dbReference type="Proteomes" id="UP000055019">
    <property type="component" value="Unassembled WGS sequence"/>
</dbReference>
<dbReference type="InterPro" id="IPR001387">
    <property type="entry name" value="Cro/C1-type_HTH"/>
</dbReference>